<dbReference type="EMBL" id="JAGQHS010000138">
    <property type="protein sequence ID" value="MCA9758043.1"/>
    <property type="molecule type" value="Genomic_DNA"/>
</dbReference>
<proteinExistence type="predicted"/>
<feature type="region of interest" description="Disordered" evidence="1">
    <location>
        <begin position="80"/>
        <end position="117"/>
    </location>
</feature>
<dbReference type="AlphaFoldDB" id="A0A956NHV7"/>
<feature type="compositionally biased region" description="Basic residues" evidence="1">
    <location>
        <begin position="80"/>
        <end position="111"/>
    </location>
</feature>
<sequence length="154" mass="16925">MAATKKKRSKPRTKVLSAAAREAREKAIVADLKSGELSYRQIAQKHGVSLPTVNNKARKFGISRGRRPGAKILVPAIRRSSKKTGKTASRTVRKAVKKVGRPGRKPGRPRKSASAGVNGAGFASAFRNLLLEYYPNISLKKFEKLNEVMTRELD</sequence>
<gene>
    <name evidence="2" type="ORF">KDA27_19780</name>
</gene>
<evidence type="ECO:0000313" key="2">
    <source>
        <dbReference type="EMBL" id="MCA9758043.1"/>
    </source>
</evidence>
<protein>
    <submittedName>
        <fullName evidence="2">Uncharacterized protein</fullName>
    </submittedName>
</protein>
<name>A0A956NHV7_UNCEI</name>
<reference evidence="2" key="1">
    <citation type="submission" date="2020-04" db="EMBL/GenBank/DDBJ databases">
        <authorList>
            <person name="Zhang T."/>
        </authorList>
    </citation>
    <scope>NUCLEOTIDE SEQUENCE</scope>
    <source>
        <strain evidence="2">HKST-UBA02</strain>
    </source>
</reference>
<comment type="caution">
    <text evidence="2">The sequence shown here is derived from an EMBL/GenBank/DDBJ whole genome shotgun (WGS) entry which is preliminary data.</text>
</comment>
<accession>A0A956NHV7</accession>
<evidence type="ECO:0000256" key="1">
    <source>
        <dbReference type="SAM" id="MobiDB-lite"/>
    </source>
</evidence>
<organism evidence="2 3">
    <name type="scientific">Eiseniibacteriota bacterium</name>
    <dbReference type="NCBI Taxonomy" id="2212470"/>
    <lineage>
        <taxon>Bacteria</taxon>
        <taxon>Candidatus Eiseniibacteriota</taxon>
    </lineage>
</organism>
<evidence type="ECO:0000313" key="3">
    <source>
        <dbReference type="Proteomes" id="UP000739538"/>
    </source>
</evidence>
<dbReference type="Proteomes" id="UP000739538">
    <property type="component" value="Unassembled WGS sequence"/>
</dbReference>
<reference evidence="2" key="2">
    <citation type="journal article" date="2021" name="Microbiome">
        <title>Successional dynamics and alternative stable states in a saline activated sludge microbial community over 9 years.</title>
        <authorList>
            <person name="Wang Y."/>
            <person name="Ye J."/>
            <person name="Ju F."/>
            <person name="Liu L."/>
            <person name="Boyd J.A."/>
            <person name="Deng Y."/>
            <person name="Parks D.H."/>
            <person name="Jiang X."/>
            <person name="Yin X."/>
            <person name="Woodcroft B.J."/>
            <person name="Tyson G.W."/>
            <person name="Hugenholtz P."/>
            <person name="Polz M.F."/>
            <person name="Zhang T."/>
        </authorList>
    </citation>
    <scope>NUCLEOTIDE SEQUENCE</scope>
    <source>
        <strain evidence="2">HKST-UBA02</strain>
    </source>
</reference>